<evidence type="ECO:0000313" key="11">
    <source>
        <dbReference type="EMBL" id="CAB9519407.1"/>
    </source>
</evidence>
<dbReference type="InterPro" id="IPR013525">
    <property type="entry name" value="ABC2_TM"/>
</dbReference>
<dbReference type="GO" id="GO:0016887">
    <property type="term" value="F:ATP hydrolysis activity"/>
    <property type="evidence" value="ECO:0007669"/>
    <property type="project" value="InterPro"/>
</dbReference>
<evidence type="ECO:0000256" key="3">
    <source>
        <dbReference type="ARBA" id="ARBA00022692"/>
    </source>
</evidence>
<evidence type="ECO:0000256" key="6">
    <source>
        <dbReference type="ARBA" id="ARBA00022989"/>
    </source>
</evidence>
<keyword evidence="6 9" id="KW-1133">Transmembrane helix</keyword>
<evidence type="ECO:0000256" key="4">
    <source>
        <dbReference type="ARBA" id="ARBA00022741"/>
    </source>
</evidence>
<dbReference type="InterPro" id="IPR003593">
    <property type="entry name" value="AAA+_ATPase"/>
</dbReference>
<comment type="caution">
    <text evidence="11">The sequence shown here is derived from an EMBL/GenBank/DDBJ whole genome shotgun (WGS) entry which is preliminary data.</text>
</comment>
<feature type="region of interest" description="Disordered" evidence="8">
    <location>
        <begin position="1"/>
        <end position="31"/>
    </location>
</feature>
<accession>A0A9N8EE04</accession>
<feature type="transmembrane region" description="Helical" evidence="9">
    <location>
        <begin position="508"/>
        <end position="530"/>
    </location>
</feature>
<feature type="transmembrane region" description="Helical" evidence="9">
    <location>
        <begin position="359"/>
        <end position="382"/>
    </location>
</feature>
<dbReference type="GO" id="GO:0016020">
    <property type="term" value="C:membrane"/>
    <property type="evidence" value="ECO:0007669"/>
    <property type="project" value="UniProtKB-SubCell"/>
</dbReference>
<dbReference type="Pfam" id="PF00005">
    <property type="entry name" value="ABC_tran"/>
    <property type="match status" value="1"/>
</dbReference>
<dbReference type="EMBL" id="CAICTM010001012">
    <property type="protein sequence ID" value="CAB9519407.1"/>
    <property type="molecule type" value="Genomic_DNA"/>
</dbReference>
<name>A0A9N8EE04_9STRA</name>
<dbReference type="OrthoDB" id="185936at2759"/>
<dbReference type="GO" id="GO:0005524">
    <property type="term" value="F:ATP binding"/>
    <property type="evidence" value="ECO:0007669"/>
    <property type="project" value="UniProtKB-KW"/>
</dbReference>
<reference evidence="11" key="1">
    <citation type="submission" date="2020-06" db="EMBL/GenBank/DDBJ databases">
        <authorList>
            <consortium name="Plant Systems Biology data submission"/>
        </authorList>
    </citation>
    <scope>NUCLEOTIDE SEQUENCE</scope>
    <source>
        <strain evidence="11">D6</strain>
    </source>
</reference>
<feature type="transmembrane region" description="Helical" evidence="9">
    <location>
        <begin position="394"/>
        <end position="416"/>
    </location>
</feature>
<keyword evidence="12" id="KW-1185">Reference proteome</keyword>
<evidence type="ECO:0000256" key="2">
    <source>
        <dbReference type="ARBA" id="ARBA00022448"/>
    </source>
</evidence>
<dbReference type="SMART" id="SM00382">
    <property type="entry name" value="AAA"/>
    <property type="match status" value="1"/>
</dbReference>
<dbReference type="PROSITE" id="PS50893">
    <property type="entry name" value="ABC_TRANSPORTER_2"/>
    <property type="match status" value="1"/>
</dbReference>
<dbReference type="InterPro" id="IPR050352">
    <property type="entry name" value="ABCG_transporters"/>
</dbReference>
<feature type="domain" description="ABC transporter" evidence="10">
    <location>
        <begin position="41"/>
        <end position="278"/>
    </location>
</feature>
<dbReference type="Pfam" id="PF19055">
    <property type="entry name" value="ABC2_membrane_7"/>
    <property type="match status" value="1"/>
</dbReference>
<dbReference type="PROSITE" id="PS00211">
    <property type="entry name" value="ABC_TRANSPORTER_1"/>
    <property type="match status" value="1"/>
</dbReference>
<evidence type="ECO:0000256" key="1">
    <source>
        <dbReference type="ARBA" id="ARBA00004141"/>
    </source>
</evidence>
<keyword evidence="5" id="KW-0067">ATP-binding</keyword>
<dbReference type="InterPro" id="IPR043926">
    <property type="entry name" value="ABCG_dom"/>
</dbReference>
<keyword evidence="7 9" id="KW-0472">Membrane</keyword>
<proteinExistence type="predicted"/>
<dbReference type="InterPro" id="IPR017871">
    <property type="entry name" value="ABC_transporter-like_CS"/>
</dbReference>
<evidence type="ECO:0000256" key="9">
    <source>
        <dbReference type="SAM" id="Phobius"/>
    </source>
</evidence>
<keyword evidence="4" id="KW-0547">Nucleotide-binding</keyword>
<organism evidence="11 12">
    <name type="scientific">Seminavis robusta</name>
    <dbReference type="NCBI Taxonomy" id="568900"/>
    <lineage>
        <taxon>Eukaryota</taxon>
        <taxon>Sar</taxon>
        <taxon>Stramenopiles</taxon>
        <taxon>Ochrophyta</taxon>
        <taxon>Bacillariophyta</taxon>
        <taxon>Bacillariophyceae</taxon>
        <taxon>Bacillariophycidae</taxon>
        <taxon>Naviculales</taxon>
        <taxon>Naviculaceae</taxon>
        <taxon>Seminavis</taxon>
    </lineage>
</organism>
<dbReference type="InterPro" id="IPR027417">
    <property type="entry name" value="P-loop_NTPase"/>
</dbReference>
<feature type="compositionally biased region" description="Polar residues" evidence="8">
    <location>
        <begin position="17"/>
        <end position="31"/>
    </location>
</feature>
<dbReference type="Gene3D" id="3.40.50.300">
    <property type="entry name" value="P-loop containing nucleotide triphosphate hydrolases"/>
    <property type="match status" value="1"/>
</dbReference>
<dbReference type="AlphaFoldDB" id="A0A9N8EE04"/>
<feature type="transmembrane region" description="Helical" evidence="9">
    <location>
        <begin position="475"/>
        <end position="496"/>
    </location>
</feature>
<comment type="subcellular location">
    <subcellularLocation>
        <location evidence="1">Membrane</location>
        <topology evidence="1">Multi-pass membrane protein</topology>
    </subcellularLocation>
</comment>
<dbReference type="Proteomes" id="UP001153069">
    <property type="component" value="Unassembled WGS sequence"/>
</dbReference>
<evidence type="ECO:0000256" key="8">
    <source>
        <dbReference type="SAM" id="MobiDB-lite"/>
    </source>
</evidence>
<protein>
    <submittedName>
        <fullName evidence="11">White-brown complex homolog protein 30</fullName>
    </submittedName>
</protein>
<dbReference type="Pfam" id="PF01061">
    <property type="entry name" value="ABC2_membrane"/>
    <property type="match status" value="1"/>
</dbReference>
<feature type="transmembrane region" description="Helical" evidence="9">
    <location>
        <begin position="437"/>
        <end position="463"/>
    </location>
</feature>
<dbReference type="PANTHER" id="PTHR48041">
    <property type="entry name" value="ABC TRANSPORTER G FAMILY MEMBER 28"/>
    <property type="match status" value="1"/>
</dbReference>
<evidence type="ECO:0000256" key="5">
    <source>
        <dbReference type="ARBA" id="ARBA00022840"/>
    </source>
</evidence>
<sequence length="629" mass="70451">MSSKRSETAALVKKQRSNAGSNASKGYSRRTASSGMEQSVFRFKDVNFVVGSGKKQRNLLSDITGKVRYGHVLAVMGPSGAGKTTLISALTLDAFYGKPSGKVTLNGVKLTDSVFKQHCYVMKQHDKHWPYLTCRETLQYAAELYNVSAKKDIPLVVEEIIQKMGLSVCSETRCARLSGGQQRRLSIGVALLKQPTLLFLDEPTSGLDAAAAENIMQEIVRVAKEERLIIMCSIHQPSTKVYNGFDEVMILSKGREAFSGPIKTAPTYFDSIGYPIPEQMNPAEHFLDLVNSDFSSPEEVDRILNEWEETNPNRAGSVHGTDNDDDGQKGIAAGLHRNPCTDMMIMFRRHARLIVRDPVLYVGRCIIILVTNVVFGFVYWSARVQEQAQAPNKHFINIWFAGVATNMGVVAVYALNDEFKSILRESKNGMVSPMSYVIAKSVMVLPVIYLTSLFALIIPGFVIQQFPWSSIVPGTLLWSALFFCFENLAECLAVWIDDPIIGMLQFMNFWFMCFLFSGNFLNSEIMYWPFELFYHILPFSYYLRSATYTYLHDIEWDKCVGGPSAGQPICVPSGDPTEVLNSMTFIYSVVDAEDHYLRDIIVILGIAGVFKIVYLIGVFYKTRRVAAIK</sequence>
<keyword evidence="3 9" id="KW-0812">Transmembrane</keyword>
<dbReference type="PANTHER" id="PTHR48041:SF139">
    <property type="entry name" value="PROTEIN SCARLET"/>
    <property type="match status" value="1"/>
</dbReference>
<dbReference type="InterPro" id="IPR003439">
    <property type="entry name" value="ABC_transporter-like_ATP-bd"/>
</dbReference>
<feature type="transmembrane region" description="Helical" evidence="9">
    <location>
        <begin position="600"/>
        <end position="620"/>
    </location>
</feature>
<evidence type="ECO:0000256" key="7">
    <source>
        <dbReference type="ARBA" id="ARBA00023136"/>
    </source>
</evidence>
<dbReference type="GO" id="GO:0140359">
    <property type="term" value="F:ABC-type transporter activity"/>
    <property type="evidence" value="ECO:0007669"/>
    <property type="project" value="InterPro"/>
</dbReference>
<evidence type="ECO:0000259" key="10">
    <source>
        <dbReference type="PROSITE" id="PS50893"/>
    </source>
</evidence>
<gene>
    <name evidence="11" type="ORF">SEMRO_1014_G231420.1</name>
</gene>
<evidence type="ECO:0000313" key="12">
    <source>
        <dbReference type="Proteomes" id="UP001153069"/>
    </source>
</evidence>
<keyword evidence="2" id="KW-0813">Transport</keyword>
<dbReference type="SUPFAM" id="SSF52540">
    <property type="entry name" value="P-loop containing nucleoside triphosphate hydrolases"/>
    <property type="match status" value="1"/>
</dbReference>